<evidence type="ECO:0008006" key="4">
    <source>
        <dbReference type="Google" id="ProtNLM"/>
    </source>
</evidence>
<gene>
    <name evidence="2" type="ORF">PFRI_39580</name>
</gene>
<dbReference type="NCBIfam" id="NF033773">
    <property type="entry name" value="tellur_TrgA"/>
    <property type="match status" value="1"/>
</dbReference>
<feature type="transmembrane region" description="Helical" evidence="1">
    <location>
        <begin position="115"/>
        <end position="138"/>
    </location>
</feature>
<dbReference type="Proteomes" id="UP000184514">
    <property type="component" value="Unassembled WGS sequence"/>
</dbReference>
<keyword evidence="1" id="KW-0812">Transmembrane</keyword>
<evidence type="ECO:0000313" key="3">
    <source>
        <dbReference type="Proteomes" id="UP000184514"/>
    </source>
</evidence>
<proteinExistence type="predicted"/>
<name>A0A1L9NRJ9_9RHOB</name>
<evidence type="ECO:0000256" key="1">
    <source>
        <dbReference type="SAM" id="Phobius"/>
    </source>
</evidence>
<dbReference type="AlphaFoldDB" id="A0A1L9NRJ9"/>
<dbReference type="RefSeq" id="WP_072632422.1">
    <property type="nucleotide sequence ID" value="NZ_JABBAN010000259.1"/>
</dbReference>
<accession>A0A1L9NRJ9</accession>
<feature type="transmembrane region" description="Helical" evidence="1">
    <location>
        <begin position="37"/>
        <end position="53"/>
    </location>
</feature>
<dbReference type="OrthoDB" id="7869508at2"/>
<reference evidence="2 3" key="1">
    <citation type="submission" date="2016-10" db="EMBL/GenBank/DDBJ databases">
        <title>Genome sequence of Planktotalea frisia SH6-1.</title>
        <authorList>
            <person name="Poehlein A."/>
            <person name="Bakenhus I."/>
            <person name="Voget S."/>
            <person name="Brinkhoff T."/>
            <person name="Simon M."/>
        </authorList>
    </citation>
    <scope>NUCLEOTIDE SEQUENCE [LARGE SCALE GENOMIC DNA]</scope>
    <source>
        <strain evidence="2 3">SH6-1</strain>
    </source>
</reference>
<protein>
    <recommendedName>
        <fullName evidence="4">Tellurium resistance protein</fullName>
    </recommendedName>
</protein>
<dbReference type="InterPro" id="IPR047784">
    <property type="entry name" value="TrgA"/>
</dbReference>
<sequence>MPTAARVIAALCLAVLAWIVSEQIKELFEEDKPFGNFNLINLVLAFVVGWQVIGSRAGRGMAAAINNGLTGGIMLFLWVSLAHASIEMFERSMRNRYDGAFEALAAMFQLMAENAVLVATPLILGTLVVGSALSGFAAEFTAKRAS</sequence>
<dbReference type="STRING" id="696762.PFRI_39580"/>
<feature type="transmembrane region" description="Helical" evidence="1">
    <location>
        <begin position="65"/>
        <end position="86"/>
    </location>
</feature>
<organism evidence="2 3">
    <name type="scientific">Planktotalea frisia</name>
    <dbReference type="NCBI Taxonomy" id="696762"/>
    <lineage>
        <taxon>Bacteria</taxon>
        <taxon>Pseudomonadati</taxon>
        <taxon>Pseudomonadota</taxon>
        <taxon>Alphaproteobacteria</taxon>
        <taxon>Rhodobacterales</taxon>
        <taxon>Paracoccaceae</taxon>
        <taxon>Planktotalea</taxon>
    </lineage>
</organism>
<keyword evidence="1" id="KW-1133">Transmembrane helix</keyword>
<dbReference type="EMBL" id="MLCB01000214">
    <property type="protein sequence ID" value="OJI91877.1"/>
    <property type="molecule type" value="Genomic_DNA"/>
</dbReference>
<comment type="caution">
    <text evidence="2">The sequence shown here is derived from an EMBL/GenBank/DDBJ whole genome shotgun (WGS) entry which is preliminary data.</text>
</comment>
<evidence type="ECO:0000313" key="2">
    <source>
        <dbReference type="EMBL" id="OJI91877.1"/>
    </source>
</evidence>
<keyword evidence="1" id="KW-0472">Membrane</keyword>
<keyword evidence="3" id="KW-1185">Reference proteome</keyword>